<evidence type="ECO:0000313" key="2">
    <source>
        <dbReference type="Proteomes" id="UP001141552"/>
    </source>
</evidence>
<reference evidence="1" key="2">
    <citation type="journal article" date="2023" name="Plants (Basel)">
        <title>Annotation of the Turnera subulata (Passifloraceae) Draft Genome Reveals the S-Locus Evolved after the Divergence of Turneroideae from Passifloroideae in a Stepwise Manner.</title>
        <authorList>
            <person name="Henning P.M."/>
            <person name="Roalson E.H."/>
            <person name="Mir W."/>
            <person name="McCubbin A.G."/>
            <person name="Shore J.S."/>
        </authorList>
    </citation>
    <scope>NUCLEOTIDE SEQUENCE</scope>
    <source>
        <strain evidence="1">F60SS</strain>
    </source>
</reference>
<comment type="caution">
    <text evidence="1">The sequence shown here is derived from an EMBL/GenBank/DDBJ whole genome shotgun (WGS) entry which is preliminary data.</text>
</comment>
<dbReference type="AlphaFoldDB" id="A0A9Q0G1B0"/>
<name>A0A9Q0G1B0_9ROSI</name>
<evidence type="ECO:0000313" key="1">
    <source>
        <dbReference type="EMBL" id="KAJ4840322.1"/>
    </source>
</evidence>
<gene>
    <name evidence="1" type="ORF">Tsubulata_050046</name>
</gene>
<accession>A0A9Q0G1B0</accession>
<organism evidence="1 2">
    <name type="scientific">Turnera subulata</name>
    <dbReference type="NCBI Taxonomy" id="218843"/>
    <lineage>
        <taxon>Eukaryota</taxon>
        <taxon>Viridiplantae</taxon>
        <taxon>Streptophyta</taxon>
        <taxon>Embryophyta</taxon>
        <taxon>Tracheophyta</taxon>
        <taxon>Spermatophyta</taxon>
        <taxon>Magnoliopsida</taxon>
        <taxon>eudicotyledons</taxon>
        <taxon>Gunneridae</taxon>
        <taxon>Pentapetalae</taxon>
        <taxon>rosids</taxon>
        <taxon>fabids</taxon>
        <taxon>Malpighiales</taxon>
        <taxon>Passifloraceae</taxon>
        <taxon>Turnera</taxon>
    </lineage>
</organism>
<protein>
    <submittedName>
        <fullName evidence="1">Uncharacterized protein</fullName>
    </submittedName>
</protein>
<dbReference type="Proteomes" id="UP001141552">
    <property type="component" value="Unassembled WGS sequence"/>
</dbReference>
<keyword evidence="2" id="KW-1185">Reference proteome</keyword>
<dbReference type="EMBL" id="JAKUCV010003071">
    <property type="protein sequence ID" value="KAJ4840322.1"/>
    <property type="molecule type" value="Genomic_DNA"/>
</dbReference>
<sequence length="61" mass="7276">MISKGTTFMDPELYVFLLTEKHLSESKSQISHLMTFQPSFPLHYGNQCLCPEKHYQFRWSH</sequence>
<reference evidence="1" key="1">
    <citation type="submission" date="2022-02" db="EMBL/GenBank/DDBJ databases">
        <authorList>
            <person name="Henning P.M."/>
            <person name="McCubbin A.G."/>
            <person name="Shore J.S."/>
        </authorList>
    </citation>
    <scope>NUCLEOTIDE SEQUENCE</scope>
    <source>
        <strain evidence="1">F60SS</strain>
        <tissue evidence="1">Leaves</tissue>
    </source>
</reference>
<proteinExistence type="predicted"/>